<feature type="chain" id="PRO_5035831993" evidence="2">
    <location>
        <begin position="24"/>
        <end position="84"/>
    </location>
</feature>
<feature type="compositionally biased region" description="Acidic residues" evidence="1">
    <location>
        <begin position="49"/>
        <end position="64"/>
    </location>
</feature>
<feature type="compositionally biased region" description="Basic and acidic residues" evidence="1">
    <location>
        <begin position="73"/>
        <end position="84"/>
    </location>
</feature>
<feature type="region of interest" description="Disordered" evidence="1">
    <location>
        <begin position="49"/>
        <end position="84"/>
    </location>
</feature>
<evidence type="ECO:0000313" key="3">
    <source>
        <dbReference type="EMBL" id="CAF5118309.1"/>
    </source>
</evidence>
<organism evidence="3 4">
    <name type="scientific">Rotaria magnacalcarata</name>
    <dbReference type="NCBI Taxonomy" id="392030"/>
    <lineage>
        <taxon>Eukaryota</taxon>
        <taxon>Metazoa</taxon>
        <taxon>Spiralia</taxon>
        <taxon>Gnathifera</taxon>
        <taxon>Rotifera</taxon>
        <taxon>Eurotatoria</taxon>
        <taxon>Bdelloidea</taxon>
        <taxon>Philodinida</taxon>
        <taxon>Philodinidae</taxon>
        <taxon>Rotaria</taxon>
    </lineage>
</organism>
<feature type="signal peptide" evidence="2">
    <location>
        <begin position="1"/>
        <end position="23"/>
    </location>
</feature>
<protein>
    <submittedName>
        <fullName evidence="3">Uncharacterized protein</fullName>
    </submittedName>
</protein>
<dbReference type="AlphaFoldDB" id="A0A8S3FD16"/>
<dbReference type="Proteomes" id="UP000681967">
    <property type="component" value="Unassembled WGS sequence"/>
</dbReference>
<keyword evidence="2" id="KW-0732">Signal</keyword>
<sequence>MAMFTEAPFFSMLIIGLPASVLSIVCYCLCCLPNETMNDPDYSYEIITDDQNLEQNEEEDDDDASSPPVTTDDNQKTVTDKKED</sequence>
<dbReference type="EMBL" id="CAJOBH010243819">
    <property type="protein sequence ID" value="CAF5118309.1"/>
    <property type="molecule type" value="Genomic_DNA"/>
</dbReference>
<proteinExistence type="predicted"/>
<accession>A0A8S3FD16</accession>
<evidence type="ECO:0000256" key="2">
    <source>
        <dbReference type="SAM" id="SignalP"/>
    </source>
</evidence>
<reference evidence="3" key="1">
    <citation type="submission" date="2021-02" db="EMBL/GenBank/DDBJ databases">
        <authorList>
            <person name="Nowell W R."/>
        </authorList>
    </citation>
    <scope>NUCLEOTIDE SEQUENCE</scope>
</reference>
<evidence type="ECO:0000256" key="1">
    <source>
        <dbReference type="SAM" id="MobiDB-lite"/>
    </source>
</evidence>
<name>A0A8S3FD16_9BILA</name>
<evidence type="ECO:0000313" key="4">
    <source>
        <dbReference type="Proteomes" id="UP000681967"/>
    </source>
</evidence>
<gene>
    <name evidence="3" type="ORF">BYL167_LOCUS66685</name>
</gene>
<comment type="caution">
    <text evidence="3">The sequence shown here is derived from an EMBL/GenBank/DDBJ whole genome shotgun (WGS) entry which is preliminary data.</text>
</comment>